<accession>A0A8H7UZC8</accession>
<dbReference type="PANTHER" id="PTHR11133:SF23">
    <property type="entry name" value="SACCHAROPINE DEHYDROGENASE [NAD(+), L-LYSINE-FORMING]"/>
    <property type="match status" value="1"/>
</dbReference>
<feature type="domain" description="Alanine dehydrogenase/pyridine nucleotide transhydrogenase NAD(H)-binding" evidence="18">
    <location>
        <begin position="171"/>
        <end position="313"/>
    </location>
</feature>
<dbReference type="OrthoDB" id="265306at2759"/>
<dbReference type="PIRSF" id="PIRSF018250">
    <property type="entry name" value="Saccharopine_DH_Lys"/>
    <property type="match status" value="1"/>
</dbReference>
<dbReference type="Proteomes" id="UP000603453">
    <property type="component" value="Unassembled WGS sequence"/>
</dbReference>
<evidence type="ECO:0000256" key="15">
    <source>
        <dbReference type="PIRSR" id="PIRSR018250-1"/>
    </source>
</evidence>
<evidence type="ECO:0000256" key="2">
    <source>
        <dbReference type="ARBA" id="ARBA00004884"/>
    </source>
</evidence>
<evidence type="ECO:0000256" key="11">
    <source>
        <dbReference type="ARBA" id="ARBA00023157"/>
    </source>
</evidence>
<evidence type="ECO:0000256" key="13">
    <source>
        <dbReference type="ARBA" id="ARBA00047860"/>
    </source>
</evidence>
<dbReference type="EMBL" id="JAEPRD010000045">
    <property type="protein sequence ID" value="KAG2204336.1"/>
    <property type="molecule type" value="Genomic_DNA"/>
</dbReference>
<dbReference type="GO" id="GO:0019878">
    <property type="term" value="P:lysine biosynthetic process via aminoadipic acid"/>
    <property type="evidence" value="ECO:0007669"/>
    <property type="project" value="UniProtKB-UniPathway"/>
</dbReference>
<dbReference type="GO" id="GO:0005737">
    <property type="term" value="C:cytoplasm"/>
    <property type="evidence" value="ECO:0007669"/>
    <property type="project" value="TreeGrafter"/>
</dbReference>
<dbReference type="SMART" id="SM01002">
    <property type="entry name" value="AlaDh_PNT_C"/>
    <property type="match status" value="1"/>
</dbReference>
<comment type="pathway">
    <text evidence="2 14">Amino-acid biosynthesis; L-lysine biosynthesis via AAA pathway; L-lysine from L-alpha-aminoadipate (fungal route): step 3/3.</text>
</comment>
<feature type="binding site" evidence="16">
    <location>
        <position position="223"/>
    </location>
    <ligand>
        <name>NAD(+)</name>
        <dbReference type="ChEBI" id="CHEBI:57540"/>
    </ligand>
</feature>
<keyword evidence="11" id="KW-1015">Disulfide bond</keyword>
<dbReference type="SUPFAM" id="SSF52283">
    <property type="entry name" value="Formate/glycerate dehydrogenase catalytic domain-like"/>
    <property type="match status" value="1"/>
</dbReference>
<protein>
    <recommendedName>
        <fullName evidence="6 14">Saccharopine dehydrogenase [NAD(+), L-lysine-forming]</fullName>
        <shortName evidence="14">SDH</shortName>
        <ecNumber evidence="5 14">1.5.1.7</ecNumber>
    </recommendedName>
    <alternativeName>
        <fullName evidence="12 14">Lysine--2-oxoglutarate reductase</fullName>
    </alternativeName>
</protein>
<feature type="binding site" evidence="16">
    <location>
        <begin position="199"/>
        <end position="200"/>
    </location>
    <ligand>
        <name>NAD(+)</name>
        <dbReference type="ChEBI" id="CHEBI:57540"/>
    </ligand>
</feature>
<comment type="catalytic activity">
    <reaction evidence="13 14">
        <text>L-saccharopine + NAD(+) + H2O = L-lysine + 2-oxoglutarate + NADH + H(+)</text>
        <dbReference type="Rhea" id="RHEA:12440"/>
        <dbReference type="ChEBI" id="CHEBI:15377"/>
        <dbReference type="ChEBI" id="CHEBI:15378"/>
        <dbReference type="ChEBI" id="CHEBI:16810"/>
        <dbReference type="ChEBI" id="CHEBI:32551"/>
        <dbReference type="ChEBI" id="CHEBI:57540"/>
        <dbReference type="ChEBI" id="CHEBI:57945"/>
        <dbReference type="ChEBI" id="CHEBI:57951"/>
        <dbReference type="EC" id="1.5.1.7"/>
    </reaction>
</comment>
<keyword evidence="7 14" id="KW-0028">Amino-acid biosynthesis</keyword>
<keyword evidence="8 14" id="KW-0560">Oxidoreductase</keyword>
<feature type="binding site" evidence="16">
    <location>
        <begin position="314"/>
        <end position="317"/>
    </location>
    <ligand>
        <name>NAD(+)</name>
        <dbReference type="ChEBI" id="CHEBI:57540"/>
    </ligand>
</feature>
<feature type="binding site" evidence="16">
    <location>
        <position position="274"/>
    </location>
    <ligand>
        <name>NAD(+)</name>
        <dbReference type="ChEBI" id="CHEBI:57540"/>
    </ligand>
</feature>
<dbReference type="AlphaFoldDB" id="A0A8H7UZC8"/>
<name>A0A8H7UZC8_9FUNG</name>
<dbReference type="FunFam" id="3.40.50.720:FF:000217">
    <property type="entry name" value="Saccharopine dehydrogenase [NAD(+), L-lysine-forming]"/>
    <property type="match status" value="1"/>
</dbReference>
<dbReference type="Gene3D" id="3.40.50.720">
    <property type="entry name" value="NAD(P)-binding Rossmann-like Domain"/>
    <property type="match status" value="1"/>
</dbReference>
<dbReference type="CDD" id="cd12188">
    <property type="entry name" value="SDH"/>
    <property type="match status" value="1"/>
</dbReference>
<evidence type="ECO:0000256" key="9">
    <source>
        <dbReference type="ARBA" id="ARBA00023027"/>
    </source>
</evidence>
<dbReference type="SUPFAM" id="SSF51735">
    <property type="entry name" value="NAD(P)-binding Rossmann-fold domains"/>
    <property type="match status" value="1"/>
</dbReference>
<proteinExistence type="inferred from homology"/>
<dbReference type="EC" id="1.5.1.7" evidence="5 14"/>
<dbReference type="FunFam" id="3.40.50.720:FF:000627">
    <property type="entry name" value="Saccharopine dehydrogenase [NAD(+), L-lysine-forming]"/>
    <property type="match status" value="1"/>
</dbReference>
<feature type="binding site" evidence="16">
    <location>
        <position position="227"/>
    </location>
    <ligand>
        <name>NAD(+)</name>
        <dbReference type="ChEBI" id="CHEBI:57540"/>
    </ligand>
</feature>
<evidence type="ECO:0000256" key="10">
    <source>
        <dbReference type="ARBA" id="ARBA00023154"/>
    </source>
</evidence>
<evidence type="ECO:0000256" key="8">
    <source>
        <dbReference type="ARBA" id="ARBA00023002"/>
    </source>
</evidence>
<comment type="caution">
    <text evidence="20">The sequence shown here is derived from an EMBL/GenBank/DDBJ whole genome shotgun (WGS) entry which is preliminary data.</text>
</comment>
<evidence type="ECO:0000256" key="17">
    <source>
        <dbReference type="PIRSR" id="PIRSR018250-4"/>
    </source>
</evidence>
<evidence type="ECO:0000256" key="4">
    <source>
        <dbReference type="ARBA" id="ARBA00011245"/>
    </source>
</evidence>
<evidence type="ECO:0000259" key="18">
    <source>
        <dbReference type="SMART" id="SM01002"/>
    </source>
</evidence>
<evidence type="ECO:0000256" key="5">
    <source>
        <dbReference type="ARBA" id="ARBA00012847"/>
    </source>
</evidence>
<dbReference type="Pfam" id="PF05222">
    <property type="entry name" value="AlaDh_PNT_N"/>
    <property type="match status" value="1"/>
</dbReference>
<evidence type="ECO:0000313" key="21">
    <source>
        <dbReference type="Proteomes" id="UP000603453"/>
    </source>
</evidence>
<comment type="similarity">
    <text evidence="3 14">Belongs to the AlaDH/PNT family.</text>
</comment>
<evidence type="ECO:0000256" key="3">
    <source>
        <dbReference type="ARBA" id="ARBA00005689"/>
    </source>
</evidence>
<feature type="disulfide bond" evidence="17">
    <location>
        <begin position="201"/>
        <end position="245"/>
    </location>
</feature>
<keyword evidence="10 14" id="KW-0457">Lysine biosynthesis</keyword>
<reference evidence="20" key="1">
    <citation type="submission" date="2020-12" db="EMBL/GenBank/DDBJ databases">
        <title>Metabolic potential, ecology and presence of endohyphal bacteria is reflected in genomic diversity of Mucoromycotina.</title>
        <authorList>
            <person name="Muszewska A."/>
            <person name="Okrasinska A."/>
            <person name="Steczkiewicz K."/>
            <person name="Drgas O."/>
            <person name="Orlowska M."/>
            <person name="Perlinska-Lenart U."/>
            <person name="Aleksandrzak-Piekarczyk T."/>
            <person name="Szatraj K."/>
            <person name="Zielenkiewicz U."/>
            <person name="Pilsyk S."/>
            <person name="Malc E."/>
            <person name="Mieczkowski P."/>
            <person name="Kruszewska J.S."/>
            <person name="Biernat P."/>
            <person name="Pawlowska J."/>
        </authorList>
    </citation>
    <scope>NUCLEOTIDE SEQUENCE</scope>
    <source>
        <strain evidence="20">WA0000017839</strain>
    </source>
</reference>
<comment type="function">
    <text evidence="1">Catalyzes the NAD(+)-dependent cleavage of saccharopine to L-lysine and 2-oxoglutarate, the final step in the alpha-aminoadipate (AAA) pathway for lysin biosynthesis.</text>
</comment>
<feature type="domain" description="Alanine dehydrogenase/pyridine nucleotide transhydrogenase N-terminal" evidence="19">
    <location>
        <begin position="5"/>
        <end position="141"/>
    </location>
</feature>
<evidence type="ECO:0000313" key="20">
    <source>
        <dbReference type="EMBL" id="KAG2204336.1"/>
    </source>
</evidence>
<evidence type="ECO:0000256" key="6">
    <source>
        <dbReference type="ARBA" id="ARBA00021221"/>
    </source>
</evidence>
<dbReference type="InterPro" id="IPR007698">
    <property type="entry name" value="AlaDH/PNT_NAD(H)-bd"/>
</dbReference>
<dbReference type="GO" id="GO:0004754">
    <property type="term" value="F:saccharopine dehydrogenase (NAD+, L-lysine-forming) activity"/>
    <property type="evidence" value="ECO:0007669"/>
    <property type="project" value="UniProtKB-EC"/>
</dbReference>
<feature type="binding site" evidence="16">
    <location>
        <position position="129"/>
    </location>
    <ligand>
        <name>NAD(+)</name>
        <dbReference type="ChEBI" id="CHEBI:57540"/>
    </ligand>
</feature>
<dbReference type="SMART" id="SM01003">
    <property type="entry name" value="AlaDh_PNT_N"/>
    <property type="match status" value="1"/>
</dbReference>
<dbReference type="InterPro" id="IPR027281">
    <property type="entry name" value="Lys1"/>
</dbReference>
<feature type="binding site" evidence="16">
    <location>
        <position position="247"/>
    </location>
    <ligand>
        <name>NAD(+)</name>
        <dbReference type="ChEBI" id="CHEBI:57540"/>
    </ligand>
</feature>
<dbReference type="UniPathway" id="UPA00033">
    <property type="reaction ID" value="UER00034"/>
</dbReference>
<evidence type="ECO:0000256" key="12">
    <source>
        <dbReference type="ARBA" id="ARBA00033228"/>
    </source>
</evidence>
<comment type="subunit">
    <text evidence="4">Monomer.</text>
</comment>
<evidence type="ECO:0000256" key="1">
    <source>
        <dbReference type="ARBA" id="ARBA00004078"/>
    </source>
</evidence>
<evidence type="ECO:0000259" key="19">
    <source>
        <dbReference type="SMART" id="SM01003"/>
    </source>
</evidence>
<dbReference type="InterPro" id="IPR036291">
    <property type="entry name" value="NAD(P)-bd_dom_sf"/>
</dbReference>
<dbReference type="InterPro" id="IPR007886">
    <property type="entry name" value="AlaDH/PNT_N"/>
</dbReference>
<keyword evidence="9 14" id="KW-0520">NAD</keyword>
<dbReference type="PANTHER" id="PTHR11133">
    <property type="entry name" value="SACCHAROPINE DEHYDROGENASE"/>
    <property type="match status" value="1"/>
</dbReference>
<organism evidence="20 21">
    <name type="scientific">Mucor saturninus</name>
    <dbReference type="NCBI Taxonomy" id="64648"/>
    <lineage>
        <taxon>Eukaryota</taxon>
        <taxon>Fungi</taxon>
        <taxon>Fungi incertae sedis</taxon>
        <taxon>Mucoromycota</taxon>
        <taxon>Mucoromycotina</taxon>
        <taxon>Mucoromycetes</taxon>
        <taxon>Mucorales</taxon>
        <taxon>Mucorineae</taxon>
        <taxon>Mucoraceae</taxon>
        <taxon>Mucor</taxon>
    </lineage>
</organism>
<dbReference type="InterPro" id="IPR051168">
    <property type="entry name" value="AASS"/>
</dbReference>
<feature type="active site" description="Proton acceptor" evidence="15">
    <location>
        <position position="76"/>
    </location>
</feature>
<sequence>MVHLWLRAETKPMEHRAALTPATAKQLIKAGFQITVEESDQRIFDDHEYAEVGCTMVPFGSWKEKAPSDAYIIGLKELPENDTSPLNHTHIFFAHCFKNQAGWKEILHRFKGSGGKILDLEFLQDVQGRRVAAFGFMAGFAGAAVSLDVWCHQKKGLKMGALKPFQNEQALIDYAKGNLRETLGRHDNYPTLMVMGARGRCGSGAVDFAKKVGLPAENIIQWDMEETKKGGPFPEIMKADIFVNCIYLNQKIPPFMTQEMIDSDGRQLTVICDVSCDTTNPNNPIPVYSVNTTFDQPTVQVKTSSKRPLDVISIDHLPTLLPRESSNMFSQDLLPTLMELKDIESSSVWQRAQRLFYEKLHLATLTNKL</sequence>
<gene>
    <name evidence="20" type="ORF">INT47_009378</name>
</gene>
<feature type="active site" description="Proton donor" evidence="15">
    <location>
        <position position="95"/>
    </location>
</feature>
<keyword evidence="21" id="KW-1185">Reference proteome</keyword>
<evidence type="ECO:0000256" key="16">
    <source>
        <dbReference type="PIRSR" id="PIRSR018250-3"/>
    </source>
</evidence>
<evidence type="ECO:0000256" key="7">
    <source>
        <dbReference type="ARBA" id="ARBA00022605"/>
    </source>
</evidence>
<evidence type="ECO:0000256" key="14">
    <source>
        <dbReference type="PIRNR" id="PIRNR018250"/>
    </source>
</evidence>